<dbReference type="PANTHER" id="PTHR43567:SF1">
    <property type="entry name" value="FLAVOREDOXIN"/>
    <property type="match status" value="1"/>
</dbReference>
<evidence type="ECO:0000256" key="2">
    <source>
        <dbReference type="ARBA" id="ARBA00022630"/>
    </source>
</evidence>
<evidence type="ECO:0000256" key="3">
    <source>
        <dbReference type="ARBA" id="ARBA00038054"/>
    </source>
</evidence>
<accession>A0A7V3ZVJ1</accession>
<name>A0A7V3ZVJ1_UNCW3</name>
<dbReference type="SMART" id="SM00903">
    <property type="entry name" value="Flavin_Reduct"/>
    <property type="match status" value="1"/>
</dbReference>
<dbReference type="GO" id="GO:0010181">
    <property type="term" value="F:FMN binding"/>
    <property type="evidence" value="ECO:0007669"/>
    <property type="project" value="InterPro"/>
</dbReference>
<dbReference type="EMBL" id="DTDR01000100">
    <property type="protein sequence ID" value="HGK63699.1"/>
    <property type="molecule type" value="Genomic_DNA"/>
</dbReference>
<evidence type="ECO:0000256" key="1">
    <source>
        <dbReference type="ARBA" id="ARBA00001917"/>
    </source>
</evidence>
<dbReference type="InterPro" id="IPR052174">
    <property type="entry name" value="Flavoredoxin"/>
</dbReference>
<sequence length="175" mass="20162">MEKVKLVSLRELTRVFCCFPCVLVSCAYEDKDNIIAIGMVHIFSFNPPLIGIGVAPNRYSFSLIKNSQEFVINIPNKEQVEIVNFCGEKSGKEVDKFKALNLTKEKGEYVKCPRIKECPVNIECRVIKEVETGDHTWFIGEILGCYVDKNYKKEDNLLYWGGKYYEVGKVLKIRY</sequence>
<protein>
    <submittedName>
        <fullName evidence="5">Flavin reductase family protein</fullName>
    </submittedName>
</protein>
<dbReference type="SUPFAM" id="SSF50475">
    <property type="entry name" value="FMN-binding split barrel"/>
    <property type="match status" value="1"/>
</dbReference>
<evidence type="ECO:0000259" key="4">
    <source>
        <dbReference type="SMART" id="SM00903"/>
    </source>
</evidence>
<comment type="cofactor">
    <cofactor evidence="1">
        <name>FMN</name>
        <dbReference type="ChEBI" id="CHEBI:58210"/>
    </cofactor>
</comment>
<keyword evidence="2" id="KW-0285">Flavoprotein</keyword>
<comment type="similarity">
    <text evidence="3">Belongs to the flavoredoxin family.</text>
</comment>
<comment type="caution">
    <text evidence="5">The sequence shown here is derived from an EMBL/GenBank/DDBJ whole genome shotgun (WGS) entry which is preliminary data.</text>
</comment>
<dbReference type="Gene3D" id="2.30.110.10">
    <property type="entry name" value="Electron Transport, Fmn-binding Protein, Chain A"/>
    <property type="match status" value="1"/>
</dbReference>
<dbReference type="InterPro" id="IPR012349">
    <property type="entry name" value="Split_barrel_FMN-bd"/>
</dbReference>
<organism evidence="5">
    <name type="scientific">candidate division WOR-3 bacterium</name>
    <dbReference type="NCBI Taxonomy" id="2052148"/>
    <lineage>
        <taxon>Bacteria</taxon>
        <taxon>Bacteria division WOR-3</taxon>
    </lineage>
</organism>
<reference evidence="5" key="1">
    <citation type="journal article" date="2020" name="mSystems">
        <title>Genome- and Community-Level Interaction Insights into Carbon Utilization and Element Cycling Functions of Hydrothermarchaeota in Hydrothermal Sediment.</title>
        <authorList>
            <person name="Zhou Z."/>
            <person name="Liu Y."/>
            <person name="Xu W."/>
            <person name="Pan J."/>
            <person name="Luo Z.H."/>
            <person name="Li M."/>
        </authorList>
    </citation>
    <scope>NUCLEOTIDE SEQUENCE [LARGE SCALE GENOMIC DNA]</scope>
    <source>
        <strain evidence="5">SpSt-697</strain>
    </source>
</reference>
<dbReference type="InterPro" id="IPR002563">
    <property type="entry name" value="Flavin_Rdtase-like_dom"/>
</dbReference>
<dbReference type="AlphaFoldDB" id="A0A7V3ZVJ1"/>
<gene>
    <name evidence="5" type="ORF">ENU74_03815</name>
</gene>
<dbReference type="PANTHER" id="PTHR43567">
    <property type="entry name" value="FLAVOREDOXIN-RELATED-RELATED"/>
    <property type="match status" value="1"/>
</dbReference>
<proteinExistence type="inferred from homology"/>
<dbReference type="Pfam" id="PF01613">
    <property type="entry name" value="Flavin_Reduct"/>
    <property type="match status" value="1"/>
</dbReference>
<dbReference type="GO" id="GO:0016646">
    <property type="term" value="F:oxidoreductase activity, acting on the CH-NH group of donors, NAD or NADP as acceptor"/>
    <property type="evidence" value="ECO:0007669"/>
    <property type="project" value="UniProtKB-ARBA"/>
</dbReference>
<feature type="domain" description="Flavin reductase like" evidence="4">
    <location>
        <begin position="14"/>
        <end position="166"/>
    </location>
</feature>
<evidence type="ECO:0000313" key="5">
    <source>
        <dbReference type="EMBL" id="HGK63699.1"/>
    </source>
</evidence>
<dbReference type="PROSITE" id="PS51257">
    <property type="entry name" value="PROKAR_LIPOPROTEIN"/>
    <property type="match status" value="1"/>
</dbReference>